<comment type="caution">
    <text evidence="2">The sequence shown here is derived from an EMBL/GenBank/DDBJ whole genome shotgun (WGS) entry which is preliminary data.</text>
</comment>
<dbReference type="EMBL" id="SPHZ02000003">
    <property type="protein sequence ID" value="KAF0923601.1"/>
    <property type="molecule type" value="Genomic_DNA"/>
</dbReference>
<evidence type="ECO:0000313" key="3">
    <source>
        <dbReference type="Proteomes" id="UP000479710"/>
    </source>
</evidence>
<proteinExistence type="predicted"/>
<name>A0A6G1EI22_9ORYZ</name>
<protein>
    <submittedName>
        <fullName evidence="2">Uncharacterized protein</fullName>
    </submittedName>
</protein>
<dbReference type="Proteomes" id="UP000479710">
    <property type="component" value="Unassembled WGS sequence"/>
</dbReference>
<keyword evidence="3" id="KW-1185">Reference proteome</keyword>
<evidence type="ECO:0000256" key="1">
    <source>
        <dbReference type="SAM" id="MobiDB-lite"/>
    </source>
</evidence>
<dbReference type="AlphaFoldDB" id="A0A6G1EI22"/>
<evidence type="ECO:0000313" key="2">
    <source>
        <dbReference type="EMBL" id="KAF0923603.1"/>
    </source>
</evidence>
<dbReference type="EMBL" id="SPHZ02000003">
    <property type="protein sequence ID" value="KAF0923603.1"/>
    <property type="molecule type" value="Genomic_DNA"/>
</dbReference>
<reference evidence="2 3" key="1">
    <citation type="submission" date="2019-11" db="EMBL/GenBank/DDBJ databases">
        <title>Whole genome sequence of Oryza granulata.</title>
        <authorList>
            <person name="Li W."/>
        </authorList>
    </citation>
    <scope>NUCLEOTIDE SEQUENCE [LARGE SCALE GENOMIC DNA]</scope>
    <source>
        <strain evidence="3">cv. Menghai</strain>
        <tissue evidence="2">Leaf</tissue>
    </source>
</reference>
<accession>A0A6G1EI22</accession>
<gene>
    <name evidence="2" type="ORF">E2562_006592</name>
</gene>
<dbReference type="EMBL" id="SPHZ02000003">
    <property type="protein sequence ID" value="KAF0923602.1"/>
    <property type="molecule type" value="Genomic_DNA"/>
</dbReference>
<organism evidence="2 3">
    <name type="scientific">Oryza meyeriana var. granulata</name>
    <dbReference type="NCBI Taxonomy" id="110450"/>
    <lineage>
        <taxon>Eukaryota</taxon>
        <taxon>Viridiplantae</taxon>
        <taxon>Streptophyta</taxon>
        <taxon>Embryophyta</taxon>
        <taxon>Tracheophyta</taxon>
        <taxon>Spermatophyta</taxon>
        <taxon>Magnoliopsida</taxon>
        <taxon>Liliopsida</taxon>
        <taxon>Poales</taxon>
        <taxon>Poaceae</taxon>
        <taxon>BOP clade</taxon>
        <taxon>Oryzoideae</taxon>
        <taxon>Oryzeae</taxon>
        <taxon>Oryzinae</taxon>
        <taxon>Oryza</taxon>
        <taxon>Oryza meyeriana</taxon>
    </lineage>
</organism>
<feature type="compositionally biased region" description="Basic and acidic residues" evidence="1">
    <location>
        <begin position="19"/>
        <end position="29"/>
    </location>
</feature>
<feature type="region of interest" description="Disordered" evidence="1">
    <location>
        <begin position="18"/>
        <end position="38"/>
    </location>
</feature>
<dbReference type="EMBL" id="SPHZ02000003">
    <property type="protein sequence ID" value="KAF0923600.1"/>
    <property type="molecule type" value="Genomic_DNA"/>
</dbReference>
<sequence length="119" mass="14148">MEDGFDLPLYVEEDEEEAAAAKKERREQSLKPWRPRSTSFLESPEWTESLARSTVLASKYLEYDHKTGITYYTRACFCLDLTTFDLDEEKPRVYCRIKLWRDLIREIEFDQTPRVKAGQ</sequence>